<keyword evidence="1" id="KW-0472">Membrane</keyword>
<keyword evidence="1" id="KW-1133">Transmembrane helix</keyword>
<dbReference type="Pfam" id="PF20100">
    <property type="entry name" value="DUF6490"/>
    <property type="match status" value="1"/>
</dbReference>
<name>A0ABC9HEF8_9POAL</name>
<dbReference type="Proteomes" id="UP001497457">
    <property type="component" value="Unassembled WGS sequence"/>
</dbReference>
<evidence type="ECO:0000313" key="3">
    <source>
        <dbReference type="EMBL" id="CAM0151871.1"/>
    </source>
</evidence>
<feature type="transmembrane region" description="Helical" evidence="1">
    <location>
        <begin position="71"/>
        <end position="92"/>
    </location>
</feature>
<reference evidence="3 4" key="1">
    <citation type="submission" date="2024-10" db="EMBL/GenBank/DDBJ databases">
        <authorList>
            <person name="Ryan C."/>
        </authorList>
    </citation>
    <scope>NUCLEOTIDE SEQUENCE [LARGE SCALE GENOMIC DNA]</scope>
</reference>
<feature type="transmembrane region" description="Helical" evidence="1">
    <location>
        <begin position="98"/>
        <end position="121"/>
    </location>
</feature>
<organism evidence="3 4">
    <name type="scientific">Urochloa decumbens</name>
    <dbReference type="NCBI Taxonomy" id="240449"/>
    <lineage>
        <taxon>Eukaryota</taxon>
        <taxon>Viridiplantae</taxon>
        <taxon>Streptophyta</taxon>
        <taxon>Embryophyta</taxon>
        <taxon>Tracheophyta</taxon>
        <taxon>Spermatophyta</taxon>
        <taxon>Magnoliopsida</taxon>
        <taxon>Liliopsida</taxon>
        <taxon>Poales</taxon>
        <taxon>Poaceae</taxon>
        <taxon>PACMAD clade</taxon>
        <taxon>Panicoideae</taxon>
        <taxon>Panicodae</taxon>
        <taxon>Paniceae</taxon>
        <taxon>Melinidinae</taxon>
        <taxon>Urochloa</taxon>
    </lineage>
</organism>
<protein>
    <submittedName>
        <fullName evidence="3">Uncharacterized protein</fullName>
    </submittedName>
</protein>
<dbReference type="EMBL" id="CAXIPR030001998">
    <property type="protein sequence ID" value="CAM0149270.1"/>
    <property type="molecule type" value="Genomic_DNA"/>
</dbReference>
<gene>
    <name evidence="2" type="ORF">URODEC1_LOCUS122470</name>
    <name evidence="3" type="ORF">URODEC1_LOCUS124755</name>
</gene>
<dbReference type="InterPro" id="IPR045501">
    <property type="entry name" value="DUF6490"/>
</dbReference>
<evidence type="ECO:0000256" key="1">
    <source>
        <dbReference type="SAM" id="Phobius"/>
    </source>
</evidence>
<sequence>MRAVTVTPSPALAALALALFLLNSGVAMRRALGRGDAGAAAFVAAATALLCALLATVRAHERAARRRRRGLLRAAAWALSAALTAMFAHRVARLAPTLPVAALVWGMAGTTMAGGFCCLFVHGEDVGRHGGADGDAGGRQDA</sequence>
<proteinExistence type="predicted"/>
<evidence type="ECO:0000313" key="2">
    <source>
        <dbReference type="EMBL" id="CAM0149270.1"/>
    </source>
</evidence>
<dbReference type="PANTHER" id="PTHR46610">
    <property type="entry name" value="OS05G0181300 PROTEIN"/>
    <property type="match status" value="1"/>
</dbReference>
<comment type="caution">
    <text evidence="3">The sequence shown here is derived from an EMBL/GenBank/DDBJ whole genome shotgun (WGS) entry which is preliminary data.</text>
</comment>
<accession>A0ABC9HEF8</accession>
<keyword evidence="4" id="KW-1185">Reference proteome</keyword>
<evidence type="ECO:0000313" key="4">
    <source>
        <dbReference type="Proteomes" id="UP001497457"/>
    </source>
</evidence>
<dbReference type="PANTHER" id="PTHR46610:SF9">
    <property type="match status" value="1"/>
</dbReference>
<dbReference type="AlphaFoldDB" id="A0ABC9HEF8"/>
<dbReference type="EMBL" id="CAXIPR030004863">
    <property type="protein sequence ID" value="CAM0151871.1"/>
    <property type="molecule type" value="Genomic_DNA"/>
</dbReference>
<feature type="transmembrane region" description="Helical" evidence="1">
    <location>
        <begin position="39"/>
        <end position="59"/>
    </location>
</feature>
<keyword evidence="1" id="KW-0812">Transmembrane</keyword>